<feature type="region of interest" description="Disordered" evidence="1">
    <location>
        <begin position="353"/>
        <end position="453"/>
    </location>
</feature>
<reference evidence="2 3" key="1">
    <citation type="submission" date="2021-03" db="EMBL/GenBank/DDBJ databases">
        <title>Actinomadura violae sp. nov., isolated from lichen in Thailand.</title>
        <authorList>
            <person name="Kanchanasin P."/>
            <person name="Saeng-In P."/>
            <person name="Phongsopitanun W."/>
            <person name="Yuki M."/>
            <person name="Kudo T."/>
            <person name="Ohkuma M."/>
            <person name="Tanasupawat S."/>
        </authorList>
    </citation>
    <scope>NUCLEOTIDE SEQUENCE [LARGE SCALE GENOMIC DNA]</scope>
    <source>
        <strain evidence="2 3">LCR2-06</strain>
    </source>
</reference>
<dbReference type="Proteomes" id="UP000680206">
    <property type="component" value="Unassembled WGS sequence"/>
</dbReference>
<keyword evidence="3" id="KW-1185">Reference proteome</keyword>
<dbReference type="RefSeq" id="WP_208243717.1">
    <property type="nucleotide sequence ID" value="NZ_JAGEPF010000013.1"/>
</dbReference>
<feature type="compositionally biased region" description="Low complexity" evidence="1">
    <location>
        <begin position="396"/>
        <end position="433"/>
    </location>
</feature>
<feature type="compositionally biased region" description="Low complexity" evidence="1">
    <location>
        <begin position="355"/>
        <end position="370"/>
    </location>
</feature>
<name>A0ABS3RU90_9ACTN</name>
<dbReference type="InterPro" id="IPR008912">
    <property type="entry name" value="Uncharacterised_CoxE"/>
</dbReference>
<gene>
    <name evidence="2" type="ORF">J4709_22350</name>
</gene>
<organism evidence="2 3">
    <name type="scientific">Actinomadura violacea</name>
    <dbReference type="NCBI Taxonomy" id="2819934"/>
    <lineage>
        <taxon>Bacteria</taxon>
        <taxon>Bacillati</taxon>
        <taxon>Actinomycetota</taxon>
        <taxon>Actinomycetes</taxon>
        <taxon>Streptosporangiales</taxon>
        <taxon>Thermomonosporaceae</taxon>
        <taxon>Actinomadura</taxon>
    </lineage>
</organism>
<feature type="compositionally biased region" description="Pro residues" evidence="1">
    <location>
        <begin position="320"/>
        <end position="329"/>
    </location>
</feature>
<sequence length="654" mass="66950">MTAHIVATPAPATGPTTATAPATGTGTAAPAPGAVPAPVGVAGAGLRGAWLPLSAAFTDAVADLTDRQDLTVQCAPGLGQGAPGCFMPALATIELDGAHLRHRPETCDPTRPADRYRYPVLWGVLVHEAAHATHTRWEPSAGALTGVPAAAIDAAMALEESRIEAAQIRRRPADRPWLRVTASSLVLPSFFTPATATSSPGAPPATGPTGPSGTTSGSGAPSGAGAAGAGAAVATPGGAMTPWNAGYAAALLLARTDAGILTSAETASLREVVVGVLGESRLSALSALWHIAHATADTDGEAMLDLGRRWCRIIGTRPDQPVPAPPPGTPGASGDPSPLVKAIGETLIAVHNSSDTPATAPGTAADPAAPTDRREERRREKKAREEAQRAARRVFAPSTTPTTRRGPTAITGTRPPQPAEQAAARRLARQLRAAAHRDRVTTRTTSATPPGRLSMRGALAADAQRAAGTTPTAEPFTQTIRRHVPAPPLRVGIACDVSGSMNAFAGPVASAAWIISRAAGHVPDAISASVIFGARVRALTRPGHTPAQVPEFAATDPREDFTTALDALDAALDLSRPGAARLLVIVSDGKFKDPHPTLGQQRLDRLTTTGCAVLWLAPDRHATVLDGAHRLTLTDPTRTADTIGAAATRALRNA</sequence>
<feature type="region of interest" description="Disordered" evidence="1">
    <location>
        <begin position="196"/>
        <end position="232"/>
    </location>
</feature>
<feature type="compositionally biased region" description="Basic and acidic residues" evidence="1">
    <location>
        <begin position="371"/>
        <end position="389"/>
    </location>
</feature>
<feature type="region of interest" description="Disordered" evidence="1">
    <location>
        <begin position="1"/>
        <end position="29"/>
    </location>
</feature>
<protein>
    <submittedName>
        <fullName evidence="2">VWA domain-containing protein</fullName>
    </submittedName>
</protein>
<dbReference type="Pfam" id="PF05762">
    <property type="entry name" value="VWA_CoxE"/>
    <property type="match status" value="1"/>
</dbReference>
<feature type="compositionally biased region" description="Low complexity" evidence="1">
    <location>
        <begin position="207"/>
        <end position="219"/>
    </location>
</feature>
<proteinExistence type="predicted"/>
<comment type="caution">
    <text evidence="2">The sequence shown here is derived from an EMBL/GenBank/DDBJ whole genome shotgun (WGS) entry which is preliminary data.</text>
</comment>
<dbReference type="SUPFAM" id="SSF53300">
    <property type="entry name" value="vWA-like"/>
    <property type="match status" value="1"/>
</dbReference>
<dbReference type="EMBL" id="JAGEPF010000013">
    <property type="protein sequence ID" value="MBO2460325.1"/>
    <property type="molecule type" value="Genomic_DNA"/>
</dbReference>
<dbReference type="InterPro" id="IPR036465">
    <property type="entry name" value="vWFA_dom_sf"/>
</dbReference>
<evidence type="ECO:0000256" key="1">
    <source>
        <dbReference type="SAM" id="MobiDB-lite"/>
    </source>
</evidence>
<evidence type="ECO:0000313" key="2">
    <source>
        <dbReference type="EMBL" id="MBO2460325.1"/>
    </source>
</evidence>
<evidence type="ECO:0000313" key="3">
    <source>
        <dbReference type="Proteomes" id="UP000680206"/>
    </source>
</evidence>
<accession>A0ABS3RU90</accession>
<feature type="region of interest" description="Disordered" evidence="1">
    <location>
        <begin position="316"/>
        <end position="339"/>
    </location>
</feature>